<evidence type="ECO:0000313" key="2">
    <source>
        <dbReference type="EnsemblMetazoa" id="XP_014254158.1"/>
    </source>
</evidence>
<sequence length="120" mass="13634">MGKAEVRVALLWVFLVWGTWAVLHLFIIGILFYVHSVPLIEAVKEQVEAKAQEEEETGNSTDIVRNYLERIGEEYLSSAYRSFGAGVIAFIQIVLCIMGILSSRKEQKRTFAKPQDDDLE</sequence>
<evidence type="ECO:0000313" key="3">
    <source>
        <dbReference type="Proteomes" id="UP000494040"/>
    </source>
</evidence>
<keyword evidence="1" id="KW-0812">Transmembrane</keyword>
<proteinExistence type="predicted"/>
<dbReference type="EnsemblMetazoa" id="XM_014398672.2">
    <property type="protein sequence ID" value="XP_014254158.1"/>
    <property type="gene ID" value="LOC106669299"/>
</dbReference>
<accession>A0A8I6RZI8</accession>
<evidence type="ECO:0000256" key="1">
    <source>
        <dbReference type="SAM" id="Phobius"/>
    </source>
</evidence>
<dbReference type="EnsemblMetazoa" id="XM_014398671.2">
    <property type="protein sequence ID" value="XP_014254157.1"/>
    <property type="gene ID" value="LOC106669299"/>
</dbReference>
<keyword evidence="1" id="KW-1133">Transmembrane helix</keyword>
<keyword evidence="3" id="KW-1185">Reference proteome</keyword>
<dbReference type="RefSeq" id="XP_014254158.1">
    <property type="nucleotide sequence ID" value="XM_014398672.2"/>
</dbReference>
<dbReference type="GeneID" id="106669299"/>
<protein>
    <submittedName>
        <fullName evidence="2">Uncharacterized protein</fullName>
    </submittedName>
</protein>
<dbReference type="EnsemblMetazoa" id="XM_014398673.2">
    <property type="protein sequence ID" value="XP_014254159.1"/>
    <property type="gene ID" value="LOC106669299"/>
</dbReference>
<feature type="transmembrane region" description="Helical" evidence="1">
    <location>
        <begin position="12"/>
        <end position="34"/>
    </location>
</feature>
<feature type="transmembrane region" description="Helical" evidence="1">
    <location>
        <begin position="83"/>
        <end position="101"/>
    </location>
</feature>
<organism evidence="2 3">
    <name type="scientific">Cimex lectularius</name>
    <name type="common">Bed bug</name>
    <name type="synonym">Acanthia lectularia</name>
    <dbReference type="NCBI Taxonomy" id="79782"/>
    <lineage>
        <taxon>Eukaryota</taxon>
        <taxon>Metazoa</taxon>
        <taxon>Ecdysozoa</taxon>
        <taxon>Arthropoda</taxon>
        <taxon>Hexapoda</taxon>
        <taxon>Insecta</taxon>
        <taxon>Pterygota</taxon>
        <taxon>Neoptera</taxon>
        <taxon>Paraneoptera</taxon>
        <taxon>Hemiptera</taxon>
        <taxon>Heteroptera</taxon>
        <taxon>Panheteroptera</taxon>
        <taxon>Cimicomorpha</taxon>
        <taxon>Cimicidae</taxon>
        <taxon>Cimex</taxon>
    </lineage>
</organism>
<dbReference type="RefSeq" id="XP_014254159.1">
    <property type="nucleotide sequence ID" value="XM_014398673.2"/>
</dbReference>
<name>A0A8I6RZI8_CIMLE</name>
<dbReference type="Proteomes" id="UP000494040">
    <property type="component" value="Unassembled WGS sequence"/>
</dbReference>
<dbReference type="KEGG" id="clec:106669299"/>
<dbReference type="RefSeq" id="XP_014254157.1">
    <property type="nucleotide sequence ID" value="XM_014398671.2"/>
</dbReference>
<reference evidence="2" key="1">
    <citation type="submission" date="2022-01" db="UniProtKB">
        <authorList>
            <consortium name="EnsemblMetazoa"/>
        </authorList>
    </citation>
    <scope>IDENTIFICATION</scope>
</reference>
<keyword evidence="1" id="KW-0472">Membrane</keyword>
<dbReference type="AlphaFoldDB" id="A0A8I6RZI8"/>